<proteinExistence type="predicted"/>
<dbReference type="PANTHER" id="PTHR21521">
    <property type="entry name" value="AMUN, ISOFORM A"/>
    <property type="match status" value="1"/>
</dbReference>
<comment type="caution">
    <text evidence="2">The sequence shown here is derived from an EMBL/GenBank/DDBJ whole genome shotgun (WGS) entry which is preliminary data.</text>
</comment>
<dbReference type="PANTHER" id="PTHR21521:SF0">
    <property type="entry name" value="AMUN, ISOFORM A"/>
    <property type="match status" value="1"/>
</dbReference>
<evidence type="ECO:0000256" key="1">
    <source>
        <dbReference type="SAM" id="MobiDB-lite"/>
    </source>
</evidence>
<protein>
    <submittedName>
        <fullName evidence="2">Uncharacterized protein</fullName>
    </submittedName>
</protein>
<reference evidence="2" key="1">
    <citation type="submission" date="2021-01" db="EMBL/GenBank/DDBJ databases">
        <authorList>
            <person name="Kaushik A."/>
        </authorList>
    </citation>
    <scope>NUCLEOTIDE SEQUENCE</scope>
    <source>
        <strain evidence="2">AG1-1C</strain>
    </source>
</reference>
<gene>
    <name evidence="2" type="ORF">RDB_LOCUS103440</name>
</gene>
<organism evidence="2 3">
    <name type="scientific">Rhizoctonia solani</name>
    <dbReference type="NCBI Taxonomy" id="456999"/>
    <lineage>
        <taxon>Eukaryota</taxon>
        <taxon>Fungi</taxon>
        <taxon>Dikarya</taxon>
        <taxon>Basidiomycota</taxon>
        <taxon>Agaricomycotina</taxon>
        <taxon>Agaricomycetes</taxon>
        <taxon>Cantharellales</taxon>
        <taxon>Ceratobasidiaceae</taxon>
        <taxon>Rhizoctonia</taxon>
    </lineage>
</organism>
<dbReference type="EMBL" id="CAJMWS010000326">
    <property type="protein sequence ID" value="CAE6429502.1"/>
    <property type="molecule type" value="Genomic_DNA"/>
</dbReference>
<feature type="region of interest" description="Disordered" evidence="1">
    <location>
        <begin position="252"/>
        <end position="286"/>
    </location>
</feature>
<dbReference type="AlphaFoldDB" id="A0A8H2XKV2"/>
<name>A0A8H2XKV2_9AGAM</name>
<feature type="compositionally biased region" description="Acidic residues" evidence="1">
    <location>
        <begin position="263"/>
        <end position="273"/>
    </location>
</feature>
<dbReference type="Proteomes" id="UP000663846">
    <property type="component" value="Unassembled WGS sequence"/>
</dbReference>
<evidence type="ECO:0000313" key="2">
    <source>
        <dbReference type="EMBL" id="CAE6429502.1"/>
    </source>
</evidence>
<sequence length="286" mass="32197">MPPKRKIKPGKEAAEPKALEHDAQAEIRNNASGSTHLVPQPSGLTSEDIQAALSRYQHRVTQLAEAKKESKLQELDDWRLKELPKLVKSRKPAYIEKPDLERLMEWKLARGKFRPTLPALIAQNAPTKVKSSTQEAFSSLSVIKPSTPPYQPFRALLKSLCGGLKGVGPATGSLLLSIYDDRVPFMSNEAYIWVMYADQGTKEKDIKYTEKGYLDYAVRIWELAEKTGTIPTELEQVAWVLGWEWKSGIELRPKVESNGGPEAGDEQDGPPEDIPDRPKRSKRQRR</sequence>
<evidence type="ECO:0000313" key="3">
    <source>
        <dbReference type="Proteomes" id="UP000663846"/>
    </source>
</evidence>
<accession>A0A8H2XKV2</accession>